<evidence type="ECO:0000256" key="2">
    <source>
        <dbReference type="ARBA" id="ARBA00022737"/>
    </source>
</evidence>
<dbReference type="AlphaFoldDB" id="A0A3M7SDJ1"/>
<reference evidence="7 8" key="1">
    <citation type="journal article" date="2018" name="Sci. Rep.">
        <title>Genomic signatures of local adaptation to the degree of environmental predictability in rotifers.</title>
        <authorList>
            <person name="Franch-Gras L."/>
            <person name="Hahn C."/>
            <person name="Garcia-Roger E.M."/>
            <person name="Carmona M.J."/>
            <person name="Serra M."/>
            <person name="Gomez A."/>
        </authorList>
    </citation>
    <scope>NUCLEOTIDE SEQUENCE [LARGE SCALE GENOMIC DNA]</scope>
    <source>
        <strain evidence="7">HYR1</strain>
    </source>
</reference>
<dbReference type="OrthoDB" id="527990at2759"/>
<evidence type="ECO:0000256" key="4">
    <source>
        <dbReference type="SAM" id="SignalP"/>
    </source>
</evidence>
<dbReference type="InterPro" id="IPR051216">
    <property type="entry name" value="Teneurin"/>
</dbReference>
<evidence type="ECO:0000259" key="6">
    <source>
        <dbReference type="PROSITE" id="PS01186"/>
    </source>
</evidence>
<proteinExistence type="predicted"/>
<feature type="domain" description="EGF-like" evidence="5 6">
    <location>
        <begin position="1076"/>
        <end position="1087"/>
    </location>
</feature>
<protein>
    <submittedName>
        <fullName evidence="7">PA14 domain-containing</fullName>
    </submittedName>
</protein>
<feature type="signal peptide" evidence="4">
    <location>
        <begin position="1"/>
        <end position="15"/>
    </location>
</feature>
<evidence type="ECO:0000256" key="1">
    <source>
        <dbReference type="ARBA" id="ARBA00022536"/>
    </source>
</evidence>
<dbReference type="STRING" id="10195.A0A3M7SDJ1"/>
<dbReference type="PROSITE" id="PS00022">
    <property type="entry name" value="EGF_1"/>
    <property type="match status" value="1"/>
</dbReference>
<dbReference type="PANTHER" id="PTHR11219">
    <property type="entry name" value="TENEURIN AND N-ACETYLGLUCOSAMINE-1-PHOSPHODIESTER ALPHA-N-ACETYLGLUCOSAMINIDASE"/>
    <property type="match status" value="1"/>
</dbReference>
<accession>A0A3M7SDJ1</accession>
<keyword evidence="2" id="KW-0677">Repeat</keyword>
<comment type="caution">
    <text evidence="7">The sequence shown here is derived from an EMBL/GenBank/DDBJ whole genome shotgun (WGS) entry which is preliminary data.</text>
</comment>
<feature type="chain" id="PRO_5018068887" evidence="4">
    <location>
        <begin position="16"/>
        <end position="1118"/>
    </location>
</feature>
<dbReference type="Proteomes" id="UP000276133">
    <property type="component" value="Unassembled WGS sequence"/>
</dbReference>
<evidence type="ECO:0000313" key="7">
    <source>
        <dbReference type="EMBL" id="RNA33846.1"/>
    </source>
</evidence>
<keyword evidence="4" id="KW-0732">Signal</keyword>
<name>A0A3M7SDJ1_BRAPC</name>
<organism evidence="7 8">
    <name type="scientific">Brachionus plicatilis</name>
    <name type="common">Marine rotifer</name>
    <name type="synonym">Brachionus muelleri</name>
    <dbReference type="NCBI Taxonomy" id="10195"/>
    <lineage>
        <taxon>Eukaryota</taxon>
        <taxon>Metazoa</taxon>
        <taxon>Spiralia</taxon>
        <taxon>Gnathifera</taxon>
        <taxon>Rotifera</taxon>
        <taxon>Eurotatoria</taxon>
        <taxon>Monogononta</taxon>
        <taxon>Pseudotrocha</taxon>
        <taxon>Ploima</taxon>
        <taxon>Brachionidae</taxon>
        <taxon>Brachionus</taxon>
    </lineage>
</organism>
<keyword evidence="1" id="KW-0245">EGF-like domain</keyword>
<evidence type="ECO:0000259" key="5">
    <source>
        <dbReference type="PROSITE" id="PS00022"/>
    </source>
</evidence>
<dbReference type="Gene3D" id="2.10.25.10">
    <property type="entry name" value="Laminin"/>
    <property type="match status" value="1"/>
</dbReference>
<gene>
    <name evidence="7" type="ORF">BpHYR1_046761</name>
</gene>
<dbReference type="EMBL" id="REGN01001570">
    <property type="protein sequence ID" value="RNA33846.1"/>
    <property type="molecule type" value="Genomic_DNA"/>
</dbReference>
<evidence type="ECO:0000313" key="8">
    <source>
        <dbReference type="Proteomes" id="UP000276133"/>
    </source>
</evidence>
<dbReference type="GO" id="GO:0008045">
    <property type="term" value="P:motor neuron axon guidance"/>
    <property type="evidence" value="ECO:0007669"/>
    <property type="project" value="TreeGrafter"/>
</dbReference>
<keyword evidence="8" id="KW-1185">Reference proteome</keyword>
<keyword evidence="3" id="KW-1015">Disulfide bond</keyword>
<sequence>MKVFALMFLFSHALAEILFSGDDQPRPPLGINLGPVDHEMSQWVFTNRFKHGKEWAPIASFDGWKTTRWSSQFETTWSSDGYPIWFSQNSGSTKIGYMSVLGTSGLYPTGDYIVTFSGTGNITLLGDASNLKYPSHNLVEFTVVQASTKGIILVVTQPNVTNIDLREKNDQFLASTFSAKFLDALKPFELLRFTPWMIRGYSRDPLVNFDWSGRRPATFYTQTGVNMVSIEYIVELANLLDKDIWISIPNSANDAYMRNMSDFIKKNFNSNRLVYVEQDSDKGFNKNEPVLQMNVISQFKKMFGNESPRVKYVLSTWLGAYFDNTVNKYSENDLKQFDAFSIGGDIAHGIEFNSNSYNITKSLNFTIEDILEMIYQQIQKEEISLNHLRHKTFIRLKIPLIGYNVGFSVHAPGFASRFRKLDMSAAEQRLEDLIIEALRHPMVEDLFLDFMQRWYKSGAGLMVLNNLVERVDRCVNGGGRCGYRSLLENLNQDLTTVPKYAAALKWINGNNGRIPFTSDDLPKEKVVLCDSCKWGTCHLGECICFDGFSGPECDKLSKKYLDCASNKTEYSVNLNGIPDWSTELTFIDLHRRAREWIGHKTVYATRWGELTNSLNQSQFRPDGYPKYLNVGQMVGTFVTRDLKSHYPNGDYVCTYDGDGVLEFWFDDNLITKRSAGRIEFTVTHKTEMNNGIYYNILRTNPSNPIRNVRIFEKRYETIHKSFPFQPSFLEFLRKFSTIRFMSWSNVNQDVLVDWSNRTTDDYYTFRLKTGISLEKQVLLCNTLGSSPWFNLPHRATDTYIEKWAEYVRDNLRDDVKVYIEVGNECWGLGGIHECGNYAQKMGYSLDLSLNSNPGNKYPKDLIYRVCYHASTGKRYLDIVKQVFGQRYNRDRIRLVLNTQAAWSWPLETFYLCKGDFYLHYDVIAIAPYMSSSLRINNTLVDVDEFYQKLADQSVQDSFLQLNRTFTIVKSSAPFMQLALYEAGPDFSALRETWNTNLTELSYKIHRDKRMYQLLRSYLNNMTQRVDLKIYSHFYSVGTYSKYGLNYIKSERCTYKCGGQGVCSYNHTEGFYLIHTCKCNQGYSGYGCGIFGCEKECNYNGKCIDKDVCSCFRGFKVGI</sequence>
<evidence type="ECO:0000256" key="3">
    <source>
        <dbReference type="ARBA" id="ARBA00023157"/>
    </source>
</evidence>
<dbReference type="PROSITE" id="PS01186">
    <property type="entry name" value="EGF_2"/>
    <property type="match status" value="1"/>
</dbReference>
<dbReference type="InterPro" id="IPR000742">
    <property type="entry name" value="EGF"/>
</dbReference>
<dbReference type="PANTHER" id="PTHR11219:SF69">
    <property type="entry name" value="TENEURIN-A"/>
    <property type="match status" value="1"/>
</dbReference>